<feature type="domain" description="Peptidoglycan binding-like" evidence="1">
    <location>
        <begin position="87"/>
        <end position="141"/>
    </location>
</feature>
<organism evidence="2 3">
    <name type="scientific">Luteimicrobium subarcticum</name>
    <dbReference type="NCBI Taxonomy" id="620910"/>
    <lineage>
        <taxon>Bacteria</taxon>
        <taxon>Bacillati</taxon>
        <taxon>Actinomycetota</taxon>
        <taxon>Actinomycetes</taxon>
        <taxon>Micrococcales</taxon>
        <taxon>Luteimicrobium</taxon>
    </lineage>
</organism>
<proteinExistence type="predicted"/>
<sequence length="159" mass="17533">MNLSICRGRDLTRRTSLMLAVLMLLTLAVTVLPQGSAQAAGWPKCNTERGVSGGSYWYWYYPITTTTSNELCSMAQGQADNFGSGNSPVYSLQLALKRCYHQSIDADGVFGPATRNALIAAQGVAKVTQDGVWGPNTRNAMKWPEYWGDTYDHCIKWNN</sequence>
<dbReference type="Proteomes" id="UP000231586">
    <property type="component" value="Unassembled WGS sequence"/>
</dbReference>
<protein>
    <submittedName>
        <fullName evidence="2">Putative peptidoglycan binding protein</fullName>
    </submittedName>
</protein>
<dbReference type="SUPFAM" id="SSF47090">
    <property type="entry name" value="PGBD-like"/>
    <property type="match status" value="1"/>
</dbReference>
<dbReference type="OrthoDB" id="3828307at2"/>
<dbReference type="AlphaFoldDB" id="A0A2M8WW66"/>
<dbReference type="InterPro" id="IPR036366">
    <property type="entry name" value="PGBDSf"/>
</dbReference>
<dbReference type="RefSeq" id="WP_100349069.1">
    <property type="nucleotide sequence ID" value="NZ_PGTZ01000006.1"/>
</dbReference>
<dbReference type="Pfam" id="PF01471">
    <property type="entry name" value="PG_binding_1"/>
    <property type="match status" value="1"/>
</dbReference>
<keyword evidence="3" id="KW-1185">Reference proteome</keyword>
<dbReference type="EMBL" id="PGTZ01000006">
    <property type="protein sequence ID" value="PJI95160.1"/>
    <property type="molecule type" value="Genomic_DNA"/>
</dbReference>
<evidence type="ECO:0000313" key="3">
    <source>
        <dbReference type="Proteomes" id="UP000231586"/>
    </source>
</evidence>
<reference evidence="2 3" key="1">
    <citation type="submission" date="2017-11" db="EMBL/GenBank/DDBJ databases">
        <title>Genomic Encyclopedia of Archaeal and Bacterial Type Strains, Phase II (KMG-II): From Individual Species to Whole Genera.</title>
        <authorList>
            <person name="Goeker M."/>
        </authorList>
    </citation>
    <scope>NUCLEOTIDE SEQUENCE [LARGE SCALE GENOMIC DNA]</scope>
    <source>
        <strain evidence="2 3">DSM 22413</strain>
    </source>
</reference>
<evidence type="ECO:0000259" key="1">
    <source>
        <dbReference type="Pfam" id="PF01471"/>
    </source>
</evidence>
<comment type="caution">
    <text evidence="2">The sequence shown here is derived from an EMBL/GenBank/DDBJ whole genome shotgun (WGS) entry which is preliminary data.</text>
</comment>
<dbReference type="InterPro" id="IPR002477">
    <property type="entry name" value="Peptidoglycan-bd-like"/>
</dbReference>
<name>A0A2M8WW66_9MICO</name>
<accession>A0A2M8WW66</accession>
<dbReference type="Gene3D" id="1.10.101.10">
    <property type="entry name" value="PGBD-like superfamily/PGBD"/>
    <property type="match status" value="1"/>
</dbReference>
<gene>
    <name evidence="2" type="ORF">CLV34_1016</name>
</gene>
<dbReference type="InterPro" id="IPR036365">
    <property type="entry name" value="PGBD-like_sf"/>
</dbReference>
<evidence type="ECO:0000313" key="2">
    <source>
        <dbReference type="EMBL" id="PJI95160.1"/>
    </source>
</evidence>